<dbReference type="Pfam" id="PF25583">
    <property type="entry name" value="WCX"/>
    <property type="match status" value="1"/>
</dbReference>
<dbReference type="PANTHER" id="PTHR34580">
    <property type="match status" value="1"/>
</dbReference>
<dbReference type="InterPro" id="IPR057727">
    <property type="entry name" value="WCX_dom"/>
</dbReference>
<protein>
    <submittedName>
        <fullName evidence="3">WYL domain-containing protein</fullName>
    </submittedName>
</protein>
<evidence type="ECO:0000259" key="1">
    <source>
        <dbReference type="Pfam" id="PF13280"/>
    </source>
</evidence>
<name>A0ABZ2N2I8_9BACI</name>
<dbReference type="Pfam" id="PF13280">
    <property type="entry name" value="WYL"/>
    <property type="match status" value="1"/>
</dbReference>
<sequence>MVKINNKQRLLKLMEWFREETDESNQWTIDDIISKFQSFYGEEYKPNKNSLKDDIENLIEANFDITINQEKEGMPKYYSHQYRLFEPYELRMLIDAVVSARFITKEETKSLTRKIKTLTSQQQAKRLQNEILIDTSIKSKSKLVRLAIHDLHEAITEKRIVTFQYGRYNVDKQFVLSHEGALYKVKPLALTWAHDFYYLIAYYFEADEIRHYRMDRMRNVQATEEAFVYEAFDVGKYVQSTFNMFAGQADWIKIRFKNELINVIIDKFGHEADIQKDGEEHFILSAKAIVSDGLVNWTLNFGCKAEVVQPNALRERVEQEVKNMYRLYIVDKEKAGD</sequence>
<proteinExistence type="predicted"/>
<dbReference type="RefSeq" id="WP_338749437.1">
    <property type="nucleotide sequence ID" value="NZ_CP147404.1"/>
</dbReference>
<evidence type="ECO:0000313" key="4">
    <source>
        <dbReference type="Proteomes" id="UP001387364"/>
    </source>
</evidence>
<dbReference type="PANTHER" id="PTHR34580:SF1">
    <property type="entry name" value="PROTEIN PAFC"/>
    <property type="match status" value="1"/>
</dbReference>
<reference evidence="3 4" key="1">
    <citation type="submission" date="2024-02" db="EMBL/GenBank/DDBJ databases">
        <title>Seven novel Bacillus-like species.</title>
        <authorList>
            <person name="Liu G."/>
        </authorList>
    </citation>
    <scope>NUCLEOTIDE SEQUENCE [LARGE SCALE GENOMIC DNA]</scope>
    <source>
        <strain evidence="3 4">FJAT-52991</strain>
    </source>
</reference>
<evidence type="ECO:0000259" key="2">
    <source>
        <dbReference type="Pfam" id="PF25583"/>
    </source>
</evidence>
<dbReference type="InterPro" id="IPR026881">
    <property type="entry name" value="WYL_dom"/>
</dbReference>
<organism evidence="3 4">
    <name type="scientific">Bacillus kandeliae</name>
    <dbReference type="NCBI Taxonomy" id="3129297"/>
    <lineage>
        <taxon>Bacteria</taxon>
        <taxon>Bacillati</taxon>
        <taxon>Bacillota</taxon>
        <taxon>Bacilli</taxon>
        <taxon>Bacillales</taxon>
        <taxon>Bacillaceae</taxon>
        <taxon>Bacillus</taxon>
    </lineage>
</organism>
<keyword evidence="4" id="KW-1185">Reference proteome</keyword>
<feature type="domain" description="WCX" evidence="2">
    <location>
        <begin position="251"/>
        <end position="324"/>
    </location>
</feature>
<dbReference type="EMBL" id="CP147404">
    <property type="protein sequence ID" value="WXB91694.1"/>
    <property type="molecule type" value="Genomic_DNA"/>
</dbReference>
<gene>
    <name evidence="3" type="ORF">WDJ61_10445</name>
</gene>
<feature type="domain" description="WYL" evidence="1">
    <location>
        <begin position="150"/>
        <end position="221"/>
    </location>
</feature>
<accession>A0ABZ2N2I8</accession>
<dbReference type="Proteomes" id="UP001387364">
    <property type="component" value="Chromosome"/>
</dbReference>
<dbReference type="PROSITE" id="PS52050">
    <property type="entry name" value="WYL"/>
    <property type="match status" value="1"/>
</dbReference>
<evidence type="ECO:0000313" key="3">
    <source>
        <dbReference type="EMBL" id="WXB91694.1"/>
    </source>
</evidence>
<dbReference type="InterPro" id="IPR051534">
    <property type="entry name" value="CBASS_pafABC_assoc_protein"/>
</dbReference>